<dbReference type="Pfam" id="PF10545">
    <property type="entry name" value="MADF_DNA_bdg"/>
    <property type="match status" value="1"/>
</dbReference>
<feature type="domain" description="MADF" evidence="3">
    <location>
        <begin position="543"/>
        <end position="593"/>
    </location>
</feature>
<feature type="region of interest" description="Disordered" evidence="2">
    <location>
        <begin position="310"/>
        <end position="331"/>
    </location>
</feature>
<comment type="caution">
    <text evidence="5">The sequence shown here is derived from an EMBL/GenBank/DDBJ whole genome shotgun (WGS) entry which is preliminary data.</text>
</comment>
<evidence type="ECO:0008006" key="7">
    <source>
        <dbReference type="Google" id="ProtNLM"/>
    </source>
</evidence>
<feature type="compositionally biased region" description="Polar residues" evidence="2">
    <location>
        <begin position="606"/>
        <end position="617"/>
    </location>
</feature>
<evidence type="ECO:0000313" key="5">
    <source>
        <dbReference type="EMBL" id="KAJ8968793.1"/>
    </source>
</evidence>
<feature type="compositionally biased region" description="Polar residues" evidence="2">
    <location>
        <begin position="630"/>
        <end position="645"/>
    </location>
</feature>
<protein>
    <recommendedName>
        <fullName evidence="7">DUF4806 domain-containing protein</fullName>
    </recommendedName>
</protein>
<dbReference type="Proteomes" id="UP001162156">
    <property type="component" value="Unassembled WGS sequence"/>
</dbReference>
<reference evidence="5" key="1">
    <citation type="journal article" date="2023" name="Insect Mol. Biol.">
        <title>Genome sequencing provides insights into the evolution of gene families encoding plant cell wall-degrading enzymes in longhorned beetles.</title>
        <authorList>
            <person name="Shin N.R."/>
            <person name="Okamura Y."/>
            <person name="Kirsch R."/>
            <person name="Pauchet Y."/>
        </authorList>
    </citation>
    <scope>NUCLEOTIDE SEQUENCE</scope>
    <source>
        <strain evidence="5">RBIC_L_NR</strain>
    </source>
</reference>
<gene>
    <name evidence="5" type="ORF">NQ314_002101</name>
</gene>
<evidence type="ECO:0000259" key="3">
    <source>
        <dbReference type="Pfam" id="PF10545"/>
    </source>
</evidence>
<feature type="compositionally biased region" description="Polar residues" evidence="2">
    <location>
        <begin position="310"/>
        <end position="323"/>
    </location>
</feature>
<evidence type="ECO:0000313" key="6">
    <source>
        <dbReference type="Proteomes" id="UP001162156"/>
    </source>
</evidence>
<feature type="coiled-coil region" evidence="1">
    <location>
        <begin position="77"/>
        <end position="107"/>
    </location>
</feature>
<sequence>MLKLRSDLSACVANTKGLEFERDKYIAKYMETKRLPKAESLISPSNSSTLPPPIISNTTDRGLLNLQWQYSSCMQELRRAEKLKLRLEKHCVQLEKLRELIKFYEQKQCMFASFQKLSVVASEMQHAEEIIWDRNVELNWSNAEDLQSAVERICDEISALIYSEQHDNIYDMQSIQDDETRNAECRKQVRRYNRALTLCRKFLKTRIMDDRTWTIVQFSEDLIVEAIPTSWIQGEWCHWPPFKQEKLTTSIKKCEALNTNWPRHTIKIFRNATFDAYAKARLNAKVAEDFSDLNSESECKGKRKRIQKMLSSSSDESLENIENTKLPPPPKMCKLSIKPNANGTVSSANLGQSRFEETFLKNTPSSSAETMVHQTVSNTAVKSYGNANSIKERPDGNNNSNGRICCLQHDNKILVEIKNQNRLIRGILVNVLNEIRELKNNKVETTSTSIFVKFPDIQFPIENDEDFHKFEEELGNEGNFNEVVNELAKFGGSNPYNFIKRSMSSILNDSVLKNYSWLGRKGKKSLENSLTAKALLKVDLGLLIELVQQYPHLYDLKDKDFKNNEVKENSWQEIATVLHISQPFQQHLKFRWKGRSRLHQIPSRPWSSLDVTMSPESDVQGGDIEDGTTLAPTPTTSRECNNNGRTKTKKKIDRELENITEVARQIASKISSGKEAKNVNETFAAYIASRLNEMEADVAKEKRKKIINIIED</sequence>
<evidence type="ECO:0000256" key="2">
    <source>
        <dbReference type="SAM" id="MobiDB-lite"/>
    </source>
</evidence>
<feature type="region of interest" description="Disordered" evidence="2">
    <location>
        <begin position="606"/>
        <end position="648"/>
    </location>
</feature>
<dbReference type="EMBL" id="JANEYF010000650">
    <property type="protein sequence ID" value="KAJ8968793.1"/>
    <property type="molecule type" value="Genomic_DNA"/>
</dbReference>
<evidence type="ECO:0000256" key="1">
    <source>
        <dbReference type="SAM" id="Coils"/>
    </source>
</evidence>
<name>A0AAV8ZSG2_9CUCU</name>
<dbReference type="PANTHER" id="PTHR34153">
    <property type="entry name" value="SI:CH211-262H13.3-RELATED-RELATED"/>
    <property type="match status" value="1"/>
</dbReference>
<dbReference type="InterPro" id="IPR006578">
    <property type="entry name" value="MADF-dom"/>
</dbReference>
<accession>A0AAV8ZSG2</accession>
<dbReference type="PANTHER" id="PTHR34153:SF2">
    <property type="entry name" value="SI:CH211-262H13.3-RELATED"/>
    <property type="match status" value="1"/>
</dbReference>
<dbReference type="AlphaFoldDB" id="A0AAV8ZSG2"/>
<dbReference type="InterPro" id="IPR032071">
    <property type="entry name" value="DUF4806"/>
</dbReference>
<keyword evidence="6" id="KW-1185">Reference proteome</keyword>
<keyword evidence="1" id="KW-0175">Coiled coil</keyword>
<evidence type="ECO:0000259" key="4">
    <source>
        <dbReference type="Pfam" id="PF16064"/>
    </source>
</evidence>
<feature type="domain" description="DUF4806" evidence="4">
    <location>
        <begin position="455"/>
        <end position="529"/>
    </location>
</feature>
<dbReference type="Pfam" id="PF16064">
    <property type="entry name" value="DUF4806"/>
    <property type="match status" value="1"/>
</dbReference>
<organism evidence="5 6">
    <name type="scientific">Rhamnusium bicolor</name>
    <dbReference type="NCBI Taxonomy" id="1586634"/>
    <lineage>
        <taxon>Eukaryota</taxon>
        <taxon>Metazoa</taxon>
        <taxon>Ecdysozoa</taxon>
        <taxon>Arthropoda</taxon>
        <taxon>Hexapoda</taxon>
        <taxon>Insecta</taxon>
        <taxon>Pterygota</taxon>
        <taxon>Neoptera</taxon>
        <taxon>Endopterygota</taxon>
        <taxon>Coleoptera</taxon>
        <taxon>Polyphaga</taxon>
        <taxon>Cucujiformia</taxon>
        <taxon>Chrysomeloidea</taxon>
        <taxon>Cerambycidae</taxon>
        <taxon>Lepturinae</taxon>
        <taxon>Rhagiini</taxon>
        <taxon>Rhamnusium</taxon>
    </lineage>
</organism>
<proteinExistence type="predicted"/>